<dbReference type="FunFam" id="3.40.50.300:FF:000640">
    <property type="entry name" value="MoxR family ATPase"/>
    <property type="match status" value="1"/>
</dbReference>
<dbReference type="CDD" id="cd00009">
    <property type="entry name" value="AAA"/>
    <property type="match status" value="1"/>
</dbReference>
<gene>
    <name evidence="5" type="ORF">CMC5_032610</name>
</gene>
<protein>
    <submittedName>
        <fullName evidence="5">ATPase AAA</fullName>
    </submittedName>
</protein>
<keyword evidence="6" id="KW-1185">Reference proteome</keyword>
<evidence type="ECO:0000256" key="1">
    <source>
        <dbReference type="ARBA" id="ARBA00022741"/>
    </source>
</evidence>
<evidence type="ECO:0000313" key="5">
    <source>
        <dbReference type="EMBL" id="AKT39114.1"/>
    </source>
</evidence>
<organism evidence="5 6">
    <name type="scientific">Chondromyces crocatus</name>
    <dbReference type="NCBI Taxonomy" id="52"/>
    <lineage>
        <taxon>Bacteria</taxon>
        <taxon>Pseudomonadati</taxon>
        <taxon>Myxococcota</taxon>
        <taxon>Polyangia</taxon>
        <taxon>Polyangiales</taxon>
        <taxon>Polyangiaceae</taxon>
        <taxon>Chondromyces</taxon>
    </lineage>
</organism>
<dbReference type="PANTHER" id="PTHR42759:SF5">
    <property type="entry name" value="METHANOL DEHYDROGENASE REGULATOR"/>
    <property type="match status" value="1"/>
</dbReference>
<evidence type="ECO:0000256" key="2">
    <source>
        <dbReference type="ARBA" id="ARBA00022840"/>
    </source>
</evidence>
<dbReference type="InterPro" id="IPR011703">
    <property type="entry name" value="ATPase_AAA-3"/>
</dbReference>
<dbReference type="InterPro" id="IPR027417">
    <property type="entry name" value="P-loop_NTPase"/>
</dbReference>
<dbReference type="PIRSF" id="PIRSF002849">
    <property type="entry name" value="AAA_ATPase_chaperone_MoxR_prd"/>
    <property type="match status" value="1"/>
</dbReference>
<reference evidence="5 6" key="1">
    <citation type="submission" date="2015-07" db="EMBL/GenBank/DDBJ databases">
        <title>Genome analysis of myxobacterium Chondromyces crocatus Cm c5 reveals a high potential for natural compound synthesis and the genetic basis for the loss of fruiting body formation.</title>
        <authorList>
            <person name="Zaburannyi N."/>
            <person name="Bunk B."/>
            <person name="Maier J."/>
            <person name="Overmann J."/>
            <person name="Mueller R."/>
        </authorList>
    </citation>
    <scope>NUCLEOTIDE SEQUENCE [LARGE SCALE GENOMIC DNA]</scope>
    <source>
        <strain evidence="5 6">Cm c5</strain>
    </source>
</reference>
<evidence type="ECO:0000259" key="4">
    <source>
        <dbReference type="SMART" id="SM00382"/>
    </source>
</evidence>
<dbReference type="RefSeq" id="WP_050431256.1">
    <property type="nucleotide sequence ID" value="NZ_CP012159.1"/>
</dbReference>
<accession>A0A0K1EE44</accession>
<keyword evidence="1" id="KW-0547">Nucleotide-binding</keyword>
<dbReference type="Gene3D" id="1.10.8.80">
    <property type="entry name" value="Magnesium chelatase subunit I, C-Terminal domain"/>
    <property type="match status" value="1"/>
</dbReference>
<dbReference type="InterPro" id="IPR050764">
    <property type="entry name" value="CbbQ/NirQ/NorQ/GpvN"/>
</dbReference>
<dbReference type="SMART" id="SM00382">
    <property type="entry name" value="AAA"/>
    <property type="match status" value="1"/>
</dbReference>
<dbReference type="Pfam" id="PF17863">
    <property type="entry name" value="AAA_lid_2"/>
    <property type="match status" value="1"/>
</dbReference>
<dbReference type="PANTHER" id="PTHR42759">
    <property type="entry name" value="MOXR FAMILY PROTEIN"/>
    <property type="match status" value="1"/>
</dbReference>
<proteinExistence type="inferred from homology"/>
<keyword evidence="2" id="KW-0067">ATP-binding</keyword>
<name>A0A0K1EE44_CHOCO</name>
<evidence type="ECO:0000256" key="3">
    <source>
        <dbReference type="ARBA" id="ARBA00061607"/>
    </source>
</evidence>
<dbReference type="GO" id="GO:0005524">
    <property type="term" value="F:ATP binding"/>
    <property type="evidence" value="ECO:0007669"/>
    <property type="project" value="UniProtKB-KW"/>
</dbReference>
<feature type="domain" description="AAA+ ATPase" evidence="4">
    <location>
        <begin position="33"/>
        <end position="174"/>
    </location>
</feature>
<sequence length="309" mass="33307">MSAAPVDALRHALGRVMHGKADVIELLLVAVLGGGHVLVEDVPGVGKTTLAKALARAFRATFTRVQFTPDLLPSDILGAQVLHPKEGTFSFHRGPVFTHVLLADEINRASPRTQSALLEAMSEAQATVDGVTHPLPRPFLVIATQNPVDYQGTYPLPEAQLDRFLLRIGVGYPSPEDELRMIYARQHQDPLTTVEPVASTDDLLALQTEVREVEMKESVGRYLLSVVTATREHPSLALGVSPRGALALFRAAQARAYLAGRRYISPDDVQALTVPVLAHRLTLTTQARYGGLTGAAVAEQIVEATAIPT</sequence>
<dbReference type="PATRIC" id="fig|52.7.peg.3586"/>
<dbReference type="Pfam" id="PF07726">
    <property type="entry name" value="AAA_3"/>
    <property type="match status" value="1"/>
</dbReference>
<evidence type="ECO:0000313" key="6">
    <source>
        <dbReference type="Proteomes" id="UP000067626"/>
    </source>
</evidence>
<dbReference type="Proteomes" id="UP000067626">
    <property type="component" value="Chromosome"/>
</dbReference>
<dbReference type="STRING" id="52.CMC5_032610"/>
<dbReference type="OrthoDB" id="9808397at2"/>
<dbReference type="EMBL" id="CP012159">
    <property type="protein sequence ID" value="AKT39114.1"/>
    <property type="molecule type" value="Genomic_DNA"/>
</dbReference>
<dbReference type="AlphaFoldDB" id="A0A0K1EE44"/>
<dbReference type="InterPro" id="IPR041628">
    <property type="entry name" value="ChlI/MoxR_AAA_lid"/>
</dbReference>
<dbReference type="Gene3D" id="3.40.50.300">
    <property type="entry name" value="P-loop containing nucleotide triphosphate hydrolases"/>
    <property type="match status" value="1"/>
</dbReference>
<dbReference type="GO" id="GO:0016887">
    <property type="term" value="F:ATP hydrolysis activity"/>
    <property type="evidence" value="ECO:0007669"/>
    <property type="project" value="InterPro"/>
</dbReference>
<dbReference type="InterPro" id="IPR003593">
    <property type="entry name" value="AAA+_ATPase"/>
</dbReference>
<comment type="similarity">
    <text evidence="3">Belongs to the MoxR family.</text>
</comment>
<dbReference type="SUPFAM" id="SSF52540">
    <property type="entry name" value="P-loop containing nucleoside triphosphate hydrolases"/>
    <property type="match status" value="1"/>
</dbReference>
<dbReference type="KEGG" id="ccro:CMC5_032610"/>